<dbReference type="AlphaFoldDB" id="A0A9R0NZV8"/>
<dbReference type="Proteomes" id="UP000006138">
    <property type="component" value="Chromosome"/>
</dbReference>
<sequence>MTTDAAPPRPRVVVDAAEVRYGGSGRLGPGVVLPVHAAREAAEASWGAA</sequence>
<evidence type="ECO:0000313" key="1">
    <source>
        <dbReference type="EMBL" id="AEK43716.1"/>
    </source>
</evidence>
<dbReference type="EMBL" id="CP002896">
    <property type="protein sequence ID" value="AEK43716.1"/>
    <property type="molecule type" value="Genomic_DNA"/>
</dbReference>
<keyword evidence="2" id="KW-1185">Reference proteome</keyword>
<accession>A0A9R0NZV8</accession>
<dbReference type="KEGG" id="amn:RAM_26195"/>
<dbReference type="RefSeq" id="WP_014467212.1">
    <property type="nucleotide sequence ID" value="NC_017186.1"/>
</dbReference>
<name>A0A9R0NZV8_AMYMS</name>
<protein>
    <submittedName>
        <fullName evidence="1">Uncharacterized protein</fullName>
    </submittedName>
</protein>
<reference evidence="1 2" key="1">
    <citation type="journal article" date="2011" name="J. Bacteriol.">
        <title>Whole genome sequence of the rifamycin B-producing strain Amycolatopsis mediterranei S699.</title>
        <authorList>
            <person name="Verma M."/>
            <person name="Kaur J."/>
            <person name="Kumar M."/>
            <person name="Kumari K."/>
            <person name="Saxena A."/>
            <person name="Anand S."/>
            <person name="Nigam A."/>
            <person name="Ravi V."/>
            <person name="Raghuvanshi S."/>
            <person name="Khurana P."/>
            <person name="Tyagi A.K."/>
            <person name="Khurana J.P."/>
            <person name="Lal R."/>
        </authorList>
    </citation>
    <scope>NUCLEOTIDE SEQUENCE [LARGE SCALE GENOMIC DNA]</scope>
    <source>
        <strain evidence="1 2">S699</strain>
    </source>
</reference>
<proteinExistence type="predicted"/>
<organism evidence="1 2">
    <name type="scientific">Amycolatopsis mediterranei (strain S699)</name>
    <name type="common">Nocardia mediterranei</name>
    <dbReference type="NCBI Taxonomy" id="713604"/>
    <lineage>
        <taxon>Bacteria</taxon>
        <taxon>Bacillati</taxon>
        <taxon>Actinomycetota</taxon>
        <taxon>Actinomycetes</taxon>
        <taxon>Pseudonocardiales</taxon>
        <taxon>Pseudonocardiaceae</taxon>
        <taxon>Amycolatopsis</taxon>
    </lineage>
</organism>
<evidence type="ECO:0000313" key="2">
    <source>
        <dbReference type="Proteomes" id="UP000006138"/>
    </source>
</evidence>
<gene>
    <name evidence="1" type="ordered locus">RAM_26195</name>
</gene>
<dbReference type="GeneID" id="92877132"/>